<accession>A0AAE0CEN9</accession>
<evidence type="ECO:0000313" key="2">
    <source>
        <dbReference type="Proteomes" id="UP001190700"/>
    </source>
</evidence>
<reference evidence="1 2" key="1">
    <citation type="journal article" date="2015" name="Genome Biol. Evol.">
        <title>Comparative Genomics of a Bacterivorous Green Alga Reveals Evolutionary Causalities and Consequences of Phago-Mixotrophic Mode of Nutrition.</title>
        <authorList>
            <person name="Burns J.A."/>
            <person name="Paasch A."/>
            <person name="Narechania A."/>
            <person name="Kim E."/>
        </authorList>
    </citation>
    <scope>NUCLEOTIDE SEQUENCE [LARGE SCALE GENOMIC DNA]</scope>
    <source>
        <strain evidence="1 2">PLY_AMNH</strain>
    </source>
</reference>
<name>A0AAE0CEN9_9CHLO</name>
<sequence length="280" mass="29962">MTNEKPGGNGATVHVVMEAKAVVTVAFHLSNALPPSISTTVCSSYTPISYPHSGVALISYVLANLHVILLGPEDVVTTMDVTLLESSVCTMTHVEEATAEAGDEGRRRQQVTVAFHLSNALPPSISTTVCSSYTPISYPHSGVALISYVLANLHVILLGPEDVVTTMDVTLLESSVCTMTHVRAVVERVETRRSGGWYGREKVTVAFHLCQTLPPSISTTVCSSYTPISYPHSGVALISYVLANLHVILLGPEDVVTTMDVTLLESSVCTMTHVRSGEPW</sequence>
<dbReference type="EMBL" id="LGRX02025243">
    <property type="protein sequence ID" value="KAK3252740.1"/>
    <property type="molecule type" value="Genomic_DNA"/>
</dbReference>
<proteinExistence type="predicted"/>
<evidence type="ECO:0000313" key="1">
    <source>
        <dbReference type="EMBL" id="KAK3252740.1"/>
    </source>
</evidence>
<organism evidence="1 2">
    <name type="scientific">Cymbomonas tetramitiformis</name>
    <dbReference type="NCBI Taxonomy" id="36881"/>
    <lineage>
        <taxon>Eukaryota</taxon>
        <taxon>Viridiplantae</taxon>
        <taxon>Chlorophyta</taxon>
        <taxon>Pyramimonadophyceae</taxon>
        <taxon>Pyramimonadales</taxon>
        <taxon>Pyramimonadaceae</taxon>
        <taxon>Cymbomonas</taxon>
    </lineage>
</organism>
<protein>
    <submittedName>
        <fullName evidence="1">Uncharacterized protein</fullName>
    </submittedName>
</protein>
<dbReference type="AlphaFoldDB" id="A0AAE0CEN9"/>
<dbReference type="Proteomes" id="UP001190700">
    <property type="component" value="Unassembled WGS sequence"/>
</dbReference>
<comment type="caution">
    <text evidence="1">The sequence shown here is derived from an EMBL/GenBank/DDBJ whole genome shotgun (WGS) entry which is preliminary data.</text>
</comment>
<gene>
    <name evidence="1" type="ORF">CYMTET_37987</name>
</gene>
<keyword evidence="2" id="KW-1185">Reference proteome</keyword>